<accession>A0A1F2P9H8</accession>
<keyword evidence="1" id="KW-0132">Cell division</keyword>
<comment type="caution">
    <text evidence="1">The sequence shown here is derived from an EMBL/GenBank/DDBJ whole genome shotgun (WGS) entry which is preliminary data.</text>
</comment>
<dbReference type="SUPFAM" id="SSF52490">
    <property type="entry name" value="Tubulin nucleotide-binding domain-like"/>
    <property type="match status" value="1"/>
</dbReference>
<evidence type="ECO:0000313" key="2">
    <source>
        <dbReference type="Proteomes" id="UP000186940"/>
    </source>
</evidence>
<evidence type="ECO:0000313" key="1">
    <source>
        <dbReference type="EMBL" id="OFV67685.1"/>
    </source>
</evidence>
<dbReference type="EMBL" id="LYOS01000003">
    <property type="protein sequence ID" value="OFV67685.1"/>
    <property type="molecule type" value="Genomic_DNA"/>
</dbReference>
<organism evidence="1 2">
    <name type="scientific">Candidatus Syntropharchaeum caldarium</name>
    <dbReference type="NCBI Taxonomy" id="1838285"/>
    <lineage>
        <taxon>Archaea</taxon>
        <taxon>Methanobacteriati</taxon>
        <taxon>Methanobacteriota</taxon>
        <taxon>Stenosarchaea group</taxon>
        <taxon>Methanomicrobia</taxon>
        <taxon>Methanosarcinales</taxon>
        <taxon>ANME-2 cluster</taxon>
        <taxon>Candidatus Syntropharchaeum</taxon>
    </lineage>
</organism>
<keyword evidence="1" id="KW-0131">Cell cycle</keyword>
<name>A0A1F2P9H8_9EURY</name>
<protein>
    <submittedName>
        <fullName evidence="1">Cell division protein FtsZ</fullName>
    </submittedName>
</protein>
<dbReference type="GO" id="GO:0051301">
    <property type="term" value="P:cell division"/>
    <property type="evidence" value="ECO:0007669"/>
    <property type="project" value="UniProtKB-KW"/>
</dbReference>
<dbReference type="Proteomes" id="UP000186940">
    <property type="component" value="Unassembled WGS sequence"/>
</dbReference>
<keyword evidence="2" id="KW-1185">Reference proteome</keyword>
<reference evidence="1" key="1">
    <citation type="submission" date="2016-05" db="EMBL/GenBank/DDBJ databases">
        <title>Microbial consortia oxidize butane by reversing methanogenesis.</title>
        <authorList>
            <person name="Laso-Perez R."/>
            <person name="Richter M."/>
            <person name="Wegener G."/>
            <person name="Musat F."/>
        </authorList>
    </citation>
    <scope>NUCLEOTIDE SEQUENCE [LARGE SCALE GENOMIC DNA]</scope>
    <source>
        <strain evidence="1">BOX2</strain>
    </source>
</reference>
<dbReference type="InterPro" id="IPR036525">
    <property type="entry name" value="Tubulin/FtsZ_GTPase_sf"/>
</dbReference>
<dbReference type="Gene3D" id="3.40.50.1440">
    <property type="entry name" value="Tubulin/FtsZ, GTPase domain"/>
    <property type="match status" value="1"/>
</dbReference>
<sequence length="299" mass="33371">MEYGKEICVARPNLIAGIGTAGGRLLDALWRYHPGMKKIADSVTISHKSPESEELFKKHLKNGVKNVFLFAGLGGEIGGTVTLDLAKIAKDAGFHRYVVGIIPATRRTDRDSINLAFKALNELKTRANGVIIVDNEKLSHLPYFENYYDQYNEYVASILKDIFEAQSIDDVLKSLSFEGEAGYAAVARSSELTKGLLGYIIPIIPHHEIDIRTMLRVALEKLTVFDDPIGSVKGAALINVPEERVDTIDQALVEDLMQRYTTRSTIDIRKTRRNIVSITVIFTYSFEEFKAHKQIGGRV</sequence>
<proteinExistence type="predicted"/>
<dbReference type="AlphaFoldDB" id="A0A1F2P9H8"/>
<gene>
    <name evidence="1" type="ORF">SCAL_001060</name>
</gene>
<dbReference type="STRING" id="1838285.SCAL_001060"/>